<dbReference type="SUPFAM" id="SSF57414">
    <property type="entry name" value="Hairpin loop containing domain-like"/>
    <property type="match status" value="1"/>
</dbReference>
<accession>A0ABY7D788</accession>
<dbReference type="Gene3D" id="3.50.4.10">
    <property type="entry name" value="Hepatocyte Growth Factor"/>
    <property type="match status" value="1"/>
</dbReference>
<dbReference type="EMBL" id="CP111012">
    <property type="protein sequence ID" value="WAQ93539.1"/>
    <property type="molecule type" value="Genomic_DNA"/>
</dbReference>
<feature type="signal peptide" evidence="1">
    <location>
        <begin position="1"/>
        <end position="21"/>
    </location>
</feature>
<evidence type="ECO:0000259" key="2">
    <source>
        <dbReference type="PROSITE" id="PS50948"/>
    </source>
</evidence>
<feature type="chain" id="PRO_5046133323" description="Apple domain-containing protein" evidence="1">
    <location>
        <begin position="22"/>
        <end position="185"/>
    </location>
</feature>
<reference evidence="3" key="1">
    <citation type="submission" date="2022-11" db="EMBL/GenBank/DDBJ databases">
        <title>Centuries of genome instability and evolution in soft-shell clam transmissible cancer (bioRxiv).</title>
        <authorList>
            <person name="Hart S.F.M."/>
            <person name="Yonemitsu M.A."/>
            <person name="Giersch R.M."/>
            <person name="Beal B.F."/>
            <person name="Arriagada G."/>
            <person name="Davis B.W."/>
            <person name="Ostrander E.A."/>
            <person name="Goff S.P."/>
            <person name="Metzger M.J."/>
        </authorList>
    </citation>
    <scope>NUCLEOTIDE SEQUENCE</scope>
    <source>
        <strain evidence="3">MELC-2E11</strain>
        <tissue evidence="3">Siphon/mantle</tissue>
    </source>
</reference>
<gene>
    <name evidence="3" type="ORF">MAR_006010</name>
</gene>
<dbReference type="PROSITE" id="PS50948">
    <property type="entry name" value="PAN"/>
    <property type="match status" value="1"/>
</dbReference>
<evidence type="ECO:0000313" key="3">
    <source>
        <dbReference type="EMBL" id="WAQ93539.1"/>
    </source>
</evidence>
<sequence>MVQITNLLLLQLILLLRTVKCDLLFKQDTNYRNTFCRDKYLDKNKKASKTMCAAECRMEPECVAFFYDVRSNCYVTTQTLIDAVGCVYLEGTFYRSETGSVTTTVATSSTTTESCTYTRMDGTRSRGRDIHTVESTSSSDPCINLCTSDPLCAGVNFNPGRQRCKTRTEAALTSHNGLIWYEKIC</sequence>
<name>A0ABY7D788_MYAAR</name>
<keyword evidence="4" id="KW-1185">Reference proteome</keyword>
<feature type="domain" description="Apple" evidence="2">
    <location>
        <begin position="115"/>
        <end position="185"/>
    </location>
</feature>
<organism evidence="3 4">
    <name type="scientific">Mya arenaria</name>
    <name type="common">Soft-shell clam</name>
    <dbReference type="NCBI Taxonomy" id="6604"/>
    <lineage>
        <taxon>Eukaryota</taxon>
        <taxon>Metazoa</taxon>
        <taxon>Spiralia</taxon>
        <taxon>Lophotrochozoa</taxon>
        <taxon>Mollusca</taxon>
        <taxon>Bivalvia</taxon>
        <taxon>Autobranchia</taxon>
        <taxon>Heteroconchia</taxon>
        <taxon>Euheterodonta</taxon>
        <taxon>Imparidentia</taxon>
        <taxon>Neoheterodontei</taxon>
        <taxon>Myida</taxon>
        <taxon>Myoidea</taxon>
        <taxon>Myidae</taxon>
        <taxon>Mya</taxon>
    </lineage>
</organism>
<dbReference type="InterPro" id="IPR003609">
    <property type="entry name" value="Pan_app"/>
</dbReference>
<dbReference type="Pfam" id="PF00024">
    <property type="entry name" value="PAN_1"/>
    <property type="match status" value="1"/>
</dbReference>
<protein>
    <recommendedName>
        <fullName evidence="2">Apple domain-containing protein</fullName>
    </recommendedName>
</protein>
<proteinExistence type="predicted"/>
<evidence type="ECO:0000313" key="4">
    <source>
        <dbReference type="Proteomes" id="UP001164746"/>
    </source>
</evidence>
<dbReference type="Proteomes" id="UP001164746">
    <property type="component" value="Chromosome 1"/>
</dbReference>
<keyword evidence="1" id="KW-0732">Signal</keyword>
<dbReference type="Pfam" id="PF14295">
    <property type="entry name" value="PAN_4"/>
    <property type="match status" value="1"/>
</dbReference>
<evidence type="ECO:0000256" key="1">
    <source>
        <dbReference type="SAM" id="SignalP"/>
    </source>
</evidence>